<gene>
    <name evidence="1" type="ORF">CGI_10013740</name>
</gene>
<reference evidence="1" key="1">
    <citation type="journal article" date="2012" name="Nature">
        <title>The oyster genome reveals stress adaptation and complexity of shell formation.</title>
        <authorList>
            <person name="Zhang G."/>
            <person name="Fang X."/>
            <person name="Guo X."/>
            <person name="Li L."/>
            <person name="Luo R."/>
            <person name="Xu F."/>
            <person name="Yang P."/>
            <person name="Zhang L."/>
            <person name="Wang X."/>
            <person name="Qi H."/>
            <person name="Xiong Z."/>
            <person name="Que H."/>
            <person name="Xie Y."/>
            <person name="Holland P.W."/>
            <person name="Paps J."/>
            <person name="Zhu Y."/>
            <person name="Wu F."/>
            <person name="Chen Y."/>
            <person name="Wang J."/>
            <person name="Peng C."/>
            <person name="Meng J."/>
            <person name="Yang L."/>
            <person name="Liu J."/>
            <person name="Wen B."/>
            <person name="Zhang N."/>
            <person name="Huang Z."/>
            <person name="Zhu Q."/>
            <person name="Feng Y."/>
            <person name="Mount A."/>
            <person name="Hedgecock D."/>
            <person name="Xu Z."/>
            <person name="Liu Y."/>
            <person name="Domazet-Loso T."/>
            <person name="Du Y."/>
            <person name="Sun X."/>
            <person name="Zhang S."/>
            <person name="Liu B."/>
            <person name="Cheng P."/>
            <person name="Jiang X."/>
            <person name="Li J."/>
            <person name="Fan D."/>
            <person name="Wang W."/>
            <person name="Fu W."/>
            <person name="Wang T."/>
            <person name="Wang B."/>
            <person name="Zhang J."/>
            <person name="Peng Z."/>
            <person name="Li Y."/>
            <person name="Li N."/>
            <person name="Wang J."/>
            <person name="Chen M."/>
            <person name="He Y."/>
            <person name="Tan F."/>
            <person name="Song X."/>
            <person name="Zheng Q."/>
            <person name="Huang R."/>
            <person name="Yang H."/>
            <person name="Du X."/>
            <person name="Chen L."/>
            <person name="Yang M."/>
            <person name="Gaffney P.M."/>
            <person name="Wang S."/>
            <person name="Luo L."/>
            <person name="She Z."/>
            <person name="Ming Y."/>
            <person name="Huang W."/>
            <person name="Zhang S."/>
            <person name="Huang B."/>
            <person name="Zhang Y."/>
            <person name="Qu T."/>
            <person name="Ni P."/>
            <person name="Miao G."/>
            <person name="Wang J."/>
            <person name="Wang Q."/>
            <person name="Steinberg C.E."/>
            <person name="Wang H."/>
            <person name="Li N."/>
            <person name="Qian L."/>
            <person name="Zhang G."/>
            <person name="Li Y."/>
            <person name="Yang H."/>
            <person name="Liu X."/>
            <person name="Wang J."/>
            <person name="Yin Y."/>
            <person name="Wang J."/>
        </authorList>
    </citation>
    <scope>NUCLEOTIDE SEQUENCE [LARGE SCALE GENOMIC DNA]</scope>
    <source>
        <strain evidence="1">05x7-T-G4-1.051#20</strain>
    </source>
</reference>
<dbReference type="AlphaFoldDB" id="K1QMH3"/>
<accession>K1QMH3</accession>
<protein>
    <submittedName>
        <fullName evidence="1">Uncharacterized protein</fullName>
    </submittedName>
</protein>
<sequence length="115" mass="12968">MATARQARSYDQTIQLDRKFLINGQSERGRSNEIGIDNAQIPVFKTTRIGRQIRPKKALLADTSPKLRSSQNGEKFPLKSQTVLLATTQLLPRDEADLKTNQSGLIAKKLYKEIE</sequence>
<organism evidence="1">
    <name type="scientific">Magallana gigas</name>
    <name type="common">Pacific oyster</name>
    <name type="synonym">Crassostrea gigas</name>
    <dbReference type="NCBI Taxonomy" id="29159"/>
    <lineage>
        <taxon>Eukaryota</taxon>
        <taxon>Metazoa</taxon>
        <taxon>Spiralia</taxon>
        <taxon>Lophotrochozoa</taxon>
        <taxon>Mollusca</taxon>
        <taxon>Bivalvia</taxon>
        <taxon>Autobranchia</taxon>
        <taxon>Pteriomorphia</taxon>
        <taxon>Ostreida</taxon>
        <taxon>Ostreoidea</taxon>
        <taxon>Ostreidae</taxon>
        <taxon>Magallana</taxon>
    </lineage>
</organism>
<dbReference type="HOGENOM" id="CLU_2111242_0_0_1"/>
<dbReference type="InParanoid" id="K1QMH3"/>
<name>K1QMH3_MAGGI</name>
<evidence type="ECO:0000313" key="1">
    <source>
        <dbReference type="EMBL" id="EKC35038.1"/>
    </source>
</evidence>
<proteinExistence type="predicted"/>
<dbReference type="EMBL" id="JH816018">
    <property type="protein sequence ID" value="EKC35038.1"/>
    <property type="molecule type" value="Genomic_DNA"/>
</dbReference>